<evidence type="ECO:0000313" key="1">
    <source>
        <dbReference type="EMBL" id="KAK8398048.1"/>
    </source>
</evidence>
<gene>
    <name evidence="1" type="ORF">O3P69_003747</name>
</gene>
<organism evidence="1 2">
    <name type="scientific">Scylla paramamosain</name>
    <name type="common">Mud crab</name>
    <dbReference type="NCBI Taxonomy" id="85552"/>
    <lineage>
        <taxon>Eukaryota</taxon>
        <taxon>Metazoa</taxon>
        <taxon>Ecdysozoa</taxon>
        <taxon>Arthropoda</taxon>
        <taxon>Crustacea</taxon>
        <taxon>Multicrustacea</taxon>
        <taxon>Malacostraca</taxon>
        <taxon>Eumalacostraca</taxon>
        <taxon>Eucarida</taxon>
        <taxon>Decapoda</taxon>
        <taxon>Pleocyemata</taxon>
        <taxon>Brachyura</taxon>
        <taxon>Eubrachyura</taxon>
        <taxon>Portunoidea</taxon>
        <taxon>Portunidae</taxon>
        <taxon>Portuninae</taxon>
        <taxon>Scylla</taxon>
    </lineage>
</organism>
<comment type="caution">
    <text evidence="1">The sequence shown here is derived from an EMBL/GenBank/DDBJ whole genome shotgun (WGS) entry which is preliminary data.</text>
</comment>
<dbReference type="Proteomes" id="UP001487740">
    <property type="component" value="Unassembled WGS sequence"/>
</dbReference>
<reference evidence="1 2" key="1">
    <citation type="submission" date="2023-03" db="EMBL/GenBank/DDBJ databases">
        <title>High-quality genome of Scylla paramamosain provides insights in environmental adaptation.</title>
        <authorList>
            <person name="Zhang L."/>
        </authorList>
    </citation>
    <scope>NUCLEOTIDE SEQUENCE [LARGE SCALE GENOMIC DNA]</scope>
    <source>
        <strain evidence="1">LZ_2023a</strain>
        <tissue evidence="1">Muscle</tissue>
    </source>
</reference>
<proteinExistence type="predicted"/>
<dbReference type="AlphaFoldDB" id="A0AAW0UFG3"/>
<protein>
    <submittedName>
        <fullName evidence="1">Uncharacterized protein</fullName>
    </submittedName>
</protein>
<accession>A0AAW0UFG3</accession>
<dbReference type="EMBL" id="JARAKH010000012">
    <property type="protein sequence ID" value="KAK8398048.1"/>
    <property type="molecule type" value="Genomic_DNA"/>
</dbReference>
<keyword evidence="2" id="KW-1185">Reference proteome</keyword>
<evidence type="ECO:0000313" key="2">
    <source>
        <dbReference type="Proteomes" id="UP001487740"/>
    </source>
</evidence>
<name>A0AAW0UFG3_SCYPA</name>
<sequence>MPVHPQRTIRRDLNRGFEKEKRHDLPRILSCEEGGRESSGDAALRTIAADDQHYDCFVSLFTHRRGEASSRSGGASSMTYT</sequence>